<keyword evidence="12" id="KW-0472">Membrane</keyword>
<evidence type="ECO:0000256" key="6">
    <source>
        <dbReference type="ARBA" id="ARBA00022723"/>
    </source>
</evidence>
<dbReference type="Proteomes" id="UP000524246">
    <property type="component" value="Unassembled WGS sequence"/>
</dbReference>
<dbReference type="InterPro" id="IPR036010">
    <property type="entry name" value="2Fe-2S_ferredoxin-like_sf"/>
</dbReference>
<dbReference type="CDD" id="cd00207">
    <property type="entry name" value="fer2"/>
    <property type="match status" value="1"/>
</dbReference>
<evidence type="ECO:0000256" key="3">
    <source>
        <dbReference type="ARBA" id="ARBA00005404"/>
    </source>
</evidence>
<comment type="subcellular location">
    <subcellularLocation>
        <location evidence="2">Membrane</location>
    </subcellularLocation>
</comment>
<feature type="domain" description="4Fe-4S ferredoxin-type" evidence="15">
    <location>
        <begin position="140"/>
        <end position="173"/>
    </location>
</feature>
<name>A0A7X9IJU0_9DELT</name>
<dbReference type="InterPro" id="IPR050157">
    <property type="entry name" value="PSI_iron-sulfur_center"/>
</dbReference>
<dbReference type="GO" id="GO:0051539">
    <property type="term" value="F:4 iron, 4 sulfur cluster binding"/>
    <property type="evidence" value="ECO:0007669"/>
    <property type="project" value="UniProtKB-KW"/>
</dbReference>
<dbReference type="SMART" id="SM00929">
    <property type="entry name" value="NADH-G_4Fe-4S_3"/>
    <property type="match status" value="1"/>
</dbReference>
<dbReference type="EMBL" id="JAAZON010000326">
    <property type="protein sequence ID" value="NMC62995.1"/>
    <property type="molecule type" value="Genomic_DNA"/>
</dbReference>
<dbReference type="PANTHER" id="PTHR24960:SF84">
    <property type="entry name" value="HYDROGENASE SUBUNIT"/>
    <property type="match status" value="1"/>
</dbReference>
<evidence type="ECO:0000256" key="5">
    <source>
        <dbReference type="ARBA" id="ARBA00022714"/>
    </source>
</evidence>
<keyword evidence="9" id="KW-0408">Iron</keyword>
<dbReference type="InterPro" id="IPR017896">
    <property type="entry name" value="4Fe4S_Fe-S-bd"/>
</dbReference>
<evidence type="ECO:0000256" key="11">
    <source>
        <dbReference type="ARBA" id="ARBA00023027"/>
    </source>
</evidence>
<dbReference type="GO" id="GO:0051537">
    <property type="term" value="F:2 iron, 2 sulfur cluster binding"/>
    <property type="evidence" value="ECO:0007669"/>
    <property type="project" value="UniProtKB-KW"/>
</dbReference>
<dbReference type="InterPro" id="IPR016214">
    <property type="entry name" value="NAD-red_Hydgase_HoxS_gsu"/>
</dbReference>
<evidence type="ECO:0000313" key="17">
    <source>
        <dbReference type="EMBL" id="NMC62995.1"/>
    </source>
</evidence>
<dbReference type="PROSITE" id="PS51839">
    <property type="entry name" value="4FE4S_HC3"/>
    <property type="match status" value="1"/>
</dbReference>
<evidence type="ECO:0000256" key="7">
    <source>
        <dbReference type="ARBA" id="ARBA00022737"/>
    </source>
</evidence>
<evidence type="ECO:0000313" key="18">
    <source>
        <dbReference type="Proteomes" id="UP000524246"/>
    </source>
</evidence>
<dbReference type="PANTHER" id="PTHR24960">
    <property type="entry name" value="PHOTOSYSTEM I IRON-SULFUR CENTER-RELATED"/>
    <property type="match status" value="1"/>
</dbReference>
<dbReference type="Pfam" id="PF10588">
    <property type="entry name" value="NADH-G_4Fe-4S_3"/>
    <property type="match status" value="1"/>
</dbReference>
<evidence type="ECO:0000259" key="14">
    <source>
        <dbReference type="PROSITE" id="PS51085"/>
    </source>
</evidence>
<reference evidence="17 18" key="1">
    <citation type="journal article" date="2020" name="Biotechnol. Biofuels">
        <title>New insights from the biogas microbiome by comprehensive genome-resolved metagenomics of nearly 1600 species originating from multiple anaerobic digesters.</title>
        <authorList>
            <person name="Campanaro S."/>
            <person name="Treu L."/>
            <person name="Rodriguez-R L.M."/>
            <person name="Kovalovszki A."/>
            <person name="Ziels R.M."/>
            <person name="Maus I."/>
            <person name="Zhu X."/>
            <person name="Kougias P.G."/>
            <person name="Basile A."/>
            <person name="Luo G."/>
            <person name="Schluter A."/>
            <person name="Konstantinidis K.T."/>
            <person name="Angelidaki I."/>
        </authorList>
    </citation>
    <scope>NUCLEOTIDE SEQUENCE [LARGE SCALE GENOMIC DNA]</scope>
    <source>
        <strain evidence="17">AS27yjCOA_65</strain>
    </source>
</reference>
<keyword evidence="8" id="KW-1278">Translocase</keyword>
<dbReference type="InterPro" id="IPR054351">
    <property type="entry name" value="NADH_UbQ_OxRdtase_ferredoxin"/>
</dbReference>
<dbReference type="AlphaFoldDB" id="A0A7X9IJU0"/>
<organism evidence="17 18">
    <name type="scientific">SAR324 cluster bacterium</name>
    <dbReference type="NCBI Taxonomy" id="2024889"/>
    <lineage>
        <taxon>Bacteria</taxon>
        <taxon>Deltaproteobacteria</taxon>
        <taxon>SAR324 cluster</taxon>
    </lineage>
</organism>
<evidence type="ECO:0000256" key="8">
    <source>
        <dbReference type="ARBA" id="ARBA00022967"/>
    </source>
</evidence>
<evidence type="ECO:0000256" key="10">
    <source>
        <dbReference type="ARBA" id="ARBA00023014"/>
    </source>
</evidence>
<dbReference type="GO" id="GO:0016020">
    <property type="term" value="C:membrane"/>
    <property type="evidence" value="ECO:0007669"/>
    <property type="project" value="UniProtKB-SubCell"/>
</dbReference>
<evidence type="ECO:0000256" key="12">
    <source>
        <dbReference type="ARBA" id="ARBA00023136"/>
    </source>
</evidence>
<proteinExistence type="inferred from homology"/>
<feature type="domain" description="2Fe-2S ferredoxin-type" evidence="14">
    <location>
        <begin position="5"/>
        <end position="81"/>
    </location>
</feature>
<evidence type="ECO:0000256" key="13">
    <source>
        <dbReference type="ARBA" id="ARBA00034078"/>
    </source>
</evidence>
<evidence type="ECO:0000256" key="1">
    <source>
        <dbReference type="ARBA" id="ARBA00001966"/>
    </source>
</evidence>
<dbReference type="Pfam" id="PF13510">
    <property type="entry name" value="Fer2_4"/>
    <property type="match status" value="1"/>
</dbReference>
<evidence type="ECO:0000256" key="2">
    <source>
        <dbReference type="ARBA" id="ARBA00004370"/>
    </source>
</evidence>
<evidence type="ECO:0000259" key="16">
    <source>
        <dbReference type="PROSITE" id="PS51839"/>
    </source>
</evidence>
<keyword evidence="5" id="KW-0001">2Fe-2S</keyword>
<dbReference type="GO" id="GO:0046872">
    <property type="term" value="F:metal ion binding"/>
    <property type="evidence" value="ECO:0007669"/>
    <property type="project" value="UniProtKB-KW"/>
</dbReference>
<dbReference type="FunFam" id="3.10.20.740:FF:000004">
    <property type="entry name" value="NADH-quinone oxidoreductase"/>
    <property type="match status" value="1"/>
</dbReference>
<evidence type="ECO:0000259" key="15">
    <source>
        <dbReference type="PROSITE" id="PS51379"/>
    </source>
</evidence>
<dbReference type="PROSITE" id="PS51085">
    <property type="entry name" value="2FE2S_FER_2"/>
    <property type="match status" value="1"/>
</dbReference>
<comment type="similarity">
    <text evidence="3">Belongs to the complex I 75 kDa subunit family.</text>
</comment>
<evidence type="ECO:0000256" key="4">
    <source>
        <dbReference type="ARBA" id="ARBA00022485"/>
    </source>
</evidence>
<dbReference type="Gene3D" id="3.10.20.740">
    <property type="match status" value="1"/>
</dbReference>
<dbReference type="InterPro" id="IPR019574">
    <property type="entry name" value="NADH_UbQ_OxRdtase_Gsu_4Fe4S-bd"/>
</dbReference>
<comment type="cofactor">
    <cofactor evidence="13">
        <name>[2Fe-2S] cluster</name>
        <dbReference type="ChEBI" id="CHEBI:190135"/>
    </cofactor>
</comment>
<keyword evidence="11" id="KW-0520">NAD</keyword>
<comment type="caution">
    <text evidence="17">The sequence shown here is derived from an EMBL/GenBank/DDBJ whole genome shotgun (WGS) entry which is preliminary data.</text>
</comment>
<evidence type="ECO:0000256" key="9">
    <source>
        <dbReference type="ARBA" id="ARBA00023004"/>
    </source>
</evidence>
<keyword evidence="6" id="KW-0479">Metal-binding</keyword>
<dbReference type="SUPFAM" id="SSF54292">
    <property type="entry name" value="2Fe-2S ferredoxin-like"/>
    <property type="match status" value="1"/>
</dbReference>
<dbReference type="FunFam" id="3.30.70.20:FF:000035">
    <property type="entry name" value="Iron hydrogenase 1"/>
    <property type="match status" value="1"/>
</dbReference>
<dbReference type="PIRSF" id="PIRSF000309">
    <property type="entry name" value="NAD_red_hyd_HoxU"/>
    <property type="match status" value="1"/>
</dbReference>
<accession>A0A7X9IJU0</accession>
<gene>
    <name evidence="17" type="ORF">GYA55_07480</name>
</gene>
<sequence length="242" mass="26223">MSMSEKISFIIDGQNVEALPGQTIMEAADEAGIYIPRLCFLKGLSIHGSCRLCTVKVNGRPQSACNQPVMSGAVVEANTEELNNLRRDILDMLFVEGNHFCMFCEKSGNCELQAQAYRLGIMAPKFPQLSPSRNVDATHPDILLDNNRCILCGRCVRASKEIDGKNALDFVNRGAKKALAANSSKGLGGTSIEVKDKALQVCPVGALIPKRKGYVVPIGERTYDHQPIGTDILKEKGTDGKA</sequence>
<dbReference type="PROSITE" id="PS51379">
    <property type="entry name" value="4FE4S_FER_2"/>
    <property type="match status" value="1"/>
</dbReference>
<feature type="domain" description="4Fe-4S His(Cys)3-ligated-type" evidence="16">
    <location>
        <begin position="81"/>
        <end position="120"/>
    </location>
</feature>
<protein>
    <submittedName>
        <fullName evidence="17">2Fe-2S iron-sulfur cluster binding domain-containing protein</fullName>
    </submittedName>
</protein>
<dbReference type="Gene3D" id="3.30.70.20">
    <property type="match status" value="1"/>
</dbReference>
<keyword evidence="7" id="KW-0677">Repeat</keyword>
<keyword evidence="10" id="KW-0411">Iron-sulfur</keyword>
<dbReference type="GO" id="GO:0016491">
    <property type="term" value="F:oxidoreductase activity"/>
    <property type="evidence" value="ECO:0007669"/>
    <property type="project" value="InterPro"/>
</dbReference>
<dbReference type="InterPro" id="IPR001041">
    <property type="entry name" value="2Fe-2S_ferredoxin-type"/>
</dbReference>
<dbReference type="Pfam" id="PF22117">
    <property type="entry name" value="Fer4_Nqo3"/>
    <property type="match status" value="1"/>
</dbReference>
<keyword evidence="4" id="KW-0004">4Fe-4S</keyword>
<dbReference type="SUPFAM" id="SSF54862">
    <property type="entry name" value="4Fe-4S ferredoxins"/>
    <property type="match status" value="1"/>
</dbReference>
<comment type="cofactor">
    <cofactor evidence="1">
        <name>[4Fe-4S] cluster</name>
        <dbReference type="ChEBI" id="CHEBI:49883"/>
    </cofactor>
</comment>